<dbReference type="Proteomes" id="UP000054032">
    <property type="component" value="Unassembled WGS sequence"/>
</dbReference>
<protein>
    <submittedName>
        <fullName evidence="1">Uncharacterized protein</fullName>
    </submittedName>
</protein>
<dbReference type="AlphaFoldDB" id="W6ZGG6"/>
<gene>
    <name evidence="1" type="ORF">COCMIDRAFT_92525</name>
</gene>
<accession>W6ZGG6</accession>
<organism evidence="1 2">
    <name type="scientific">Bipolaris oryzae ATCC 44560</name>
    <dbReference type="NCBI Taxonomy" id="930090"/>
    <lineage>
        <taxon>Eukaryota</taxon>
        <taxon>Fungi</taxon>
        <taxon>Dikarya</taxon>
        <taxon>Ascomycota</taxon>
        <taxon>Pezizomycotina</taxon>
        <taxon>Dothideomycetes</taxon>
        <taxon>Pleosporomycetidae</taxon>
        <taxon>Pleosporales</taxon>
        <taxon>Pleosporineae</taxon>
        <taxon>Pleosporaceae</taxon>
        <taxon>Bipolaris</taxon>
    </lineage>
</organism>
<dbReference type="KEGG" id="bor:COCMIDRAFT_92525"/>
<dbReference type="RefSeq" id="XP_007686928.1">
    <property type="nucleotide sequence ID" value="XM_007688738.1"/>
</dbReference>
<proteinExistence type="predicted"/>
<sequence>PHTSIWRVVKRPTERTTTRGNMYKDDGRGPNLHPGIEESGVVYFAAYIEMKGFFLSY</sequence>
<dbReference type="GeneID" id="19128096"/>
<dbReference type="EMBL" id="KI963964">
    <property type="protein sequence ID" value="EUC46599.1"/>
    <property type="molecule type" value="Genomic_DNA"/>
</dbReference>
<evidence type="ECO:0000313" key="1">
    <source>
        <dbReference type="EMBL" id="EUC46599.1"/>
    </source>
</evidence>
<keyword evidence="2" id="KW-1185">Reference proteome</keyword>
<name>W6ZGG6_COCMI</name>
<feature type="non-terminal residue" evidence="1">
    <location>
        <position position="1"/>
    </location>
</feature>
<reference evidence="1 2" key="1">
    <citation type="journal article" date="2013" name="PLoS Genet.">
        <title>Comparative genome structure, secondary metabolite, and effector coding capacity across Cochliobolus pathogens.</title>
        <authorList>
            <person name="Condon B.J."/>
            <person name="Leng Y."/>
            <person name="Wu D."/>
            <person name="Bushley K.E."/>
            <person name="Ohm R.A."/>
            <person name="Otillar R."/>
            <person name="Martin J."/>
            <person name="Schackwitz W."/>
            <person name="Grimwood J."/>
            <person name="MohdZainudin N."/>
            <person name="Xue C."/>
            <person name="Wang R."/>
            <person name="Manning V.A."/>
            <person name="Dhillon B."/>
            <person name="Tu Z.J."/>
            <person name="Steffenson B.J."/>
            <person name="Salamov A."/>
            <person name="Sun H."/>
            <person name="Lowry S."/>
            <person name="LaButti K."/>
            <person name="Han J."/>
            <person name="Copeland A."/>
            <person name="Lindquist E."/>
            <person name="Barry K."/>
            <person name="Schmutz J."/>
            <person name="Baker S.E."/>
            <person name="Ciuffetti L.M."/>
            <person name="Grigoriev I.V."/>
            <person name="Zhong S."/>
            <person name="Turgeon B.G."/>
        </authorList>
    </citation>
    <scope>NUCLEOTIDE SEQUENCE [LARGE SCALE GENOMIC DNA]</scope>
    <source>
        <strain evidence="1 2">ATCC 44560</strain>
    </source>
</reference>
<dbReference type="HOGENOM" id="CLU_3001890_0_0_1"/>
<dbReference type="OrthoDB" id="10423647at2759"/>
<evidence type="ECO:0000313" key="2">
    <source>
        <dbReference type="Proteomes" id="UP000054032"/>
    </source>
</evidence>